<dbReference type="SMART" id="SM00369">
    <property type="entry name" value="LRR_TYP"/>
    <property type="match status" value="4"/>
</dbReference>
<dbReference type="InterPro" id="IPR032675">
    <property type="entry name" value="LRR_dom_sf"/>
</dbReference>
<comment type="caution">
    <text evidence="3">The sequence shown here is derived from an EMBL/GenBank/DDBJ whole genome shotgun (WGS) entry which is preliminary data.</text>
</comment>
<dbReference type="SMART" id="SM00364">
    <property type="entry name" value="LRR_BAC"/>
    <property type="match status" value="3"/>
</dbReference>
<keyword evidence="4" id="KW-1185">Reference proteome</keyword>
<dbReference type="InterPro" id="IPR050216">
    <property type="entry name" value="LRR_domain-containing"/>
</dbReference>
<dbReference type="Gene3D" id="2.30.320.10">
    <property type="entry name" value="YwqG-like"/>
    <property type="match status" value="1"/>
</dbReference>
<dbReference type="Proteomes" id="UP001597138">
    <property type="component" value="Unassembled WGS sequence"/>
</dbReference>
<evidence type="ECO:0000256" key="1">
    <source>
        <dbReference type="ARBA" id="ARBA00022614"/>
    </source>
</evidence>
<dbReference type="InterPro" id="IPR001611">
    <property type="entry name" value="Leu-rich_rpt"/>
</dbReference>
<keyword evidence="1" id="KW-0433">Leucine-rich repeat</keyword>
<gene>
    <name evidence="3" type="ORF">ACFSC2_17810</name>
</gene>
<dbReference type="RefSeq" id="WP_379815687.1">
    <property type="nucleotide sequence ID" value="NZ_JBHUDZ010000016.1"/>
</dbReference>
<dbReference type="PANTHER" id="PTHR48051">
    <property type="match status" value="1"/>
</dbReference>
<dbReference type="Pfam" id="PF09234">
    <property type="entry name" value="DUF1963"/>
    <property type="match status" value="1"/>
</dbReference>
<keyword evidence="2" id="KW-0677">Repeat</keyword>
<sequence length="827" mass="95595">MENQKFETETFSLLIPSVYTNMQVVWESIRAAHELPKSDYLSYATTTLIPVAFFNEFTGETLVLRYWESCKHEDQETKLIEEKEIQLAGHTSNIQLLKSNDGLFYYYAIVQISDEFCYIFKGDCKIKNRDFYEPLFEEIWKSLEYFGNPKEAINKLPQFLLDLYYHTESDKNLDFDDEEENDIPPIIQEFSIPEDGKEYWIIDDIELQFLPECSASVNGTLYVNLEGIIPEFDEKKHGYIIDSYNGAVALNFSLAQIYNQGIPTGVIPFEKGRDESYNHYLWDRGFNYLIAFTGHVTLKEGWVGLTGYLEDKWDPKRYKISLAKKINVEELEWEKYDFTLLKELEKVSPKIVRQLKLKDPDPIELREELHSLINLENLSIQFTNNSKEAEAFTEIPTPIKYIKNLKSLHLWGISAVTKFPEWIGDLRELEHLLLTGSKVEGIHPYTLQYLSKLKFCYLENNNLESAPKSIPENLEVLHLDGNQLTDIPNSYTQLKNLRKLHIKNNPLKSLPSGLENIPELDLELEKKMILLDYTYKGADNSGVIPYDDQIFYARNDSDLNSNLQKAIKKTDFQEYENGVSKIARHAVNFVTTIPDAYDELGNTRFGGLPDLPANVNYPTVTIDEEKKGYQFIAQINCASITSLQDYLPRTGILYFFIEDQQDFAPKVIYYDGETDHLKSAKELNIDEEFIYDEAGIFSPFKADSAKCVSLPSFYNDEHYYENIAPELKELEEKYDETEALQEALSPFDTKSSHGSNSYVFKQHDSPEIEAVNTLKGKPEEWMVLLRVSSDNNPGFSFWDAGEIYFVIHKSDLAKKDFSNVYCGLETS</sequence>
<organism evidence="3 4">
    <name type="scientific">Flavobacterium artemisiae</name>
    <dbReference type="NCBI Taxonomy" id="2126556"/>
    <lineage>
        <taxon>Bacteria</taxon>
        <taxon>Pseudomonadati</taxon>
        <taxon>Bacteroidota</taxon>
        <taxon>Flavobacteriia</taxon>
        <taxon>Flavobacteriales</taxon>
        <taxon>Flavobacteriaceae</taxon>
        <taxon>Flavobacterium</taxon>
    </lineage>
</organism>
<evidence type="ECO:0000313" key="3">
    <source>
        <dbReference type="EMBL" id="MFD1604598.1"/>
    </source>
</evidence>
<dbReference type="Pfam" id="PF12799">
    <property type="entry name" value="LRR_4"/>
    <property type="match status" value="1"/>
</dbReference>
<dbReference type="InterPro" id="IPR003591">
    <property type="entry name" value="Leu-rich_rpt_typical-subtyp"/>
</dbReference>
<dbReference type="PANTHER" id="PTHR48051:SF62">
    <property type="entry name" value="LEUCINE-RICH REPEAT-CONTAINING PROTEIN 57"/>
    <property type="match status" value="1"/>
</dbReference>
<reference evidence="4" key="1">
    <citation type="journal article" date="2019" name="Int. J. Syst. Evol. Microbiol.">
        <title>The Global Catalogue of Microorganisms (GCM) 10K type strain sequencing project: providing services to taxonomists for standard genome sequencing and annotation.</title>
        <authorList>
            <consortium name="The Broad Institute Genomics Platform"/>
            <consortium name="The Broad Institute Genome Sequencing Center for Infectious Disease"/>
            <person name="Wu L."/>
            <person name="Ma J."/>
        </authorList>
    </citation>
    <scope>NUCLEOTIDE SEQUENCE [LARGE SCALE GENOMIC DNA]</scope>
    <source>
        <strain evidence="4">CCUG 70865</strain>
    </source>
</reference>
<dbReference type="InterPro" id="IPR015315">
    <property type="entry name" value="DUF1963"/>
</dbReference>
<dbReference type="Gene3D" id="3.80.10.10">
    <property type="entry name" value="Ribonuclease Inhibitor"/>
    <property type="match status" value="1"/>
</dbReference>
<evidence type="ECO:0000313" key="4">
    <source>
        <dbReference type="Proteomes" id="UP001597138"/>
    </source>
</evidence>
<name>A0ABW4HGG2_9FLAO</name>
<dbReference type="SUPFAM" id="SSF103032">
    <property type="entry name" value="Hypothetical protein YwqG"/>
    <property type="match status" value="1"/>
</dbReference>
<accession>A0ABW4HGG2</accession>
<protein>
    <submittedName>
        <fullName evidence="3">DUF1963 domain-containing protein</fullName>
    </submittedName>
</protein>
<dbReference type="PROSITE" id="PS51450">
    <property type="entry name" value="LRR"/>
    <property type="match status" value="1"/>
</dbReference>
<dbReference type="EMBL" id="JBHUDZ010000016">
    <property type="protein sequence ID" value="MFD1604598.1"/>
    <property type="molecule type" value="Genomic_DNA"/>
</dbReference>
<evidence type="ECO:0000256" key="2">
    <source>
        <dbReference type="ARBA" id="ARBA00022737"/>
    </source>
</evidence>
<dbReference type="InterPro" id="IPR035948">
    <property type="entry name" value="YwqG-like_sf"/>
</dbReference>
<dbReference type="InterPro" id="IPR025875">
    <property type="entry name" value="Leu-rich_rpt_4"/>
</dbReference>
<dbReference type="SUPFAM" id="SSF52058">
    <property type="entry name" value="L domain-like"/>
    <property type="match status" value="1"/>
</dbReference>
<proteinExistence type="predicted"/>